<evidence type="ECO:0000313" key="1">
    <source>
        <dbReference type="EMBL" id="QEL17813.1"/>
    </source>
</evidence>
<dbReference type="EMBL" id="CP042425">
    <property type="protein sequence ID" value="QEL17813.1"/>
    <property type="molecule type" value="Genomic_DNA"/>
</dbReference>
<reference evidence="2" key="1">
    <citation type="submission" date="2019-08" db="EMBL/GenBank/DDBJ databases">
        <title>Limnoglobus roseus gen. nov., sp. nov., a novel freshwater planctomycete with a giant genome from the family Gemmataceae.</title>
        <authorList>
            <person name="Kulichevskaya I.S."/>
            <person name="Naumoff D.G."/>
            <person name="Miroshnikov K."/>
            <person name="Ivanova A."/>
            <person name="Philippov D.A."/>
            <person name="Hakobyan A."/>
            <person name="Rijpstra I.C."/>
            <person name="Sinninghe Damste J.S."/>
            <person name="Liesack W."/>
            <person name="Dedysh S.N."/>
        </authorList>
    </citation>
    <scope>NUCLEOTIDE SEQUENCE [LARGE SCALE GENOMIC DNA]</scope>
    <source>
        <strain evidence="2">PX52</strain>
    </source>
</reference>
<dbReference type="InterPro" id="IPR034660">
    <property type="entry name" value="DinB/YfiT-like"/>
</dbReference>
<dbReference type="RefSeq" id="WP_149112376.1">
    <property type="nucleotide sequence ID" value="NZ_CP042425.1"/>
</dbReference>
<dbReference type="OrthoDB" id="9003131at2"/>
<evidence type="ECO:0000313" key="2">
    <source>
        <dbReference type="Proteomes" id="UP000324974"/>
    </source>
</evidence>
<dbReference type="InterPro" id="IPR011463">
    <property type="entry name" value="DUF1569"/>
</dbReference>
<dbReference type="Gene3D" id="1.20.120.450">
    <property type="entry name" value="dinb family like domain"/>
    <property type="match status" value="1"/>
</dbReference>
<gene>
    <name evidence="1" type="ORF">PX52LOC_04824</name>
</gene>
<dbReference type="AlphaFoldDB" id="A0A5C1AHS1"/>
<keyword evidence="2" id="KW-1185">Reference proteome</keyword>
<evidence type="ECO:0008006" key="3">
    <source>
        <dbReference type="Google" id="ProtNLM"/>
    </source>
</evidence>
<name>A0A5C1AHS1_9BACT</name>
<dbReference type="Pfam" id="PF14085">
    <property type="entry name" value="DUF4265"/>
    <property type="match status" value="1"/>
</dbReference>
<dbReference type="InterPro" id="IPR025361">
    <property type="entry name" value="DUF4265"/>
</dbReference>
<accession>A0A5C1AHS1</accession>
<protein>
    <recommendedName>
        <fullName evidence="3">DUF4265 domain-containing protein</fullName>
    </recommendedName>
</protein>
<dbReference type="KEGG" id="lrs:PX52LOC_04824"/>
<proteinExistence type="predicted"/>
<dbReference type="Proteomes" id="UP000324974">
    <property type="component" value="Chromosome"/>
</dbReference>
<sequence>MTPGEKRPPPNLRMMSDLRNEVRALDEARRQGRLEKSGDWTLDQCCQHLGRWIEFSIDGFPFKYPWRYRLFGRLVRLWSWTWLVSLATRPGFRNPPSVQAVEPDQKIPDGAGVSYLLQQVDRIDAGERMTQPSPVEGPITHEQWWYFHLQHAKLHLSFQHYQRGESGTAGEERIDIELRVCHTEGNRPATEVVEAIRLSPHQFRLLYSPGIVEGVAKGDVIEFSDTDPKGFTVVSRAGYLCVWFYFKEQGRNQGPDGDRVRAAVEKFGGVCDGGGNTNLVFSVPVSFGFPAVEALFNDLVGQYPASSWLFGNVYDPWNDFKPLGWCEKRE</sequence>
<dbReference type="Pfam" id="PF07606">
    <property type="entry name" value="DUF1569"/>
    <property type="match status" value="1"/>
</dbReference>
<organism evidence="1 2">
    <name type="scientific">Limnoglobus roseus</name>
    <dbReference type="NCBI Taxonomy" id="2598579"/>
    <lineage>
        <taxon>Bacteria</taxon>
        <taxon>Pseudomonadati</taxon>
        <taxon>Planctomycetota</taxon>
        <taxon>Planctomycetia</taxon>
        <taxon>Gemmatales</taxon>
        <taxon>Gemmataceae</taxon>
        <taxon>Limnoglobus</taxon>
    </lineage>
</organism>